<evidence type="ECO:0000313" key="4">
    <source>
        <dbReference type="Proteomes" id="UP001217417"/>
    </source>
</evidence>
<dbReference type="EMBL" id="JARPMG010000004">
    <property type="protein sequence ID" value="KAJ8101383.1"/>
    <property type="molecule type" value="Genomic_DNA"/>
</dbReference>
<protein>
    <submittedName>
        <fullName evidence="3">Uncharacterized protein</fullName>
    </submittedName>
</protein>
<dbReference type="GeneID" id="80884802"/>
<keyword evidence="4" id="KW-1185">Reference proteome</keyword>
<keyword evidence="1" id="KW-0175">Coiled coil</keyword>
<proteinExistence type="predicted"/>
<feature type="coiled-coil region" evidence="1">
    <location>
        <begin position="156"/>
        <end position="202"/>
    </location>
</feature>
<feature type="region of interest" description="Disordered" evidence="2">
    <location>
        <begin position="116"/>
        <end position="136"/>
    </location>
</feature>
<organism evidence="3 4">
    <name type="scientific">Lipomyces tetrasporus</name>
    <dbReference type="NCBI Taxonomy" id="54092"/>
    <lineage>
        <taxon>Eukaryota</taxon>
        <taxon>Fungi</taxon>
        <taxon>Dikarya</taxon>
        <taxon>Ascomycota</taxon>
        <taxon>Saccharomycotina</taxon>
        <taxon>Lipomycetes</taxon>
        <taxon>Lipomycetales</taxon>
        <taxon>Lipomycetaceae</taxon>
        <taxon>Lipomyces</taxon>
    </lineage>
</organism>
<dbReference type="RefSeq" id="XP_056044833.1">
    <property type="nucleotide sequence ID" value="XM_056189636.1"/>
</dbReference>
<evidence type="ECO:0000313" key="3">
    <source>
        <dbReference type="EMBL" id="KAJ8101383.1"/>
    </source>
</evidence>
<accession>A0AAD7QTT7</accession>
<reference evidence="3" key="1">
    <citation type="submission" date="2023-03" db="EMBL/GenBank/DDBJ databases">
        <title>Near-Complete genome sequence of Lipomyces tetrasporous NRRL Y-64009, an oleaginous yeast capable of growing on lignocellulosic hydrolysates.</title>
        <authorList>
            <consortium name="Lawrence Berkeley National Laboratory"/>
            <person name="Jagtap S.S."/>
            <person name="Liu J.-J."/>
            <person name="Walukiewicz H.E."/>
            <person name="Pangilinan J."/>
            <person name="Lipzen A."/>
            <person name="Ahrendt S."/>
            <person name="Koriabine M."/>
            <person name="Cobaugh K."/>
            <person name="Salamov A."/>
            <person name="Yoshinaga Y."/>
            <person name="Ng V."/>
            <person name="Daum C."/>
            <person name="Grigoriev I.V."/>
            <person name="Slininger P.J."/>
            <person name="Dien B.S."/>
            <person name="Jin Y.-S."/>
            <person name="Rao C.V."/>
        </authorList>
    </citation>
    <scope>NUCLEOTIDE SEQUENCE</scope>
    <source>
        <strain evidence="3">NRRL Y-64009</strain>
    </source>
</reference>
<evidence type="ECO:0000256" key="2">
    <source>
        <dbReference type="SAM" id="MobiDB-lite"/>
    </source>
</evidence>
<dbReference type="Proteomes" id="UP001217417">
    <property type="component" value="Unassembled WGS sequence"/>
</dbReference>
<comment type="caution">
    <text evidence="3">The sequence shown here is derived from an EMBL/GenBank/DDBJ whole genome shotgun (WGS) entry which is preliminary data.</text>
</comment>
<gene>
    <name evidence="3" type="ORF">POJ06DRAFT_275101</name>
</gene>
<evidence type="ECO:0000256" key="1">
    <source>
        <dbReference type="SAM" id="Coils"/>
    </source>
</evidence>
<sequence>MTDMMKLELDRKRVTLVLEINAELFLESIQIQKASEGDPEKARQDATFIHCMKRLQCNLAYLAGVADRGKITHAPQYPQILIPPPDVARLVEPYKKLQELFRDAVTALQAMQLQQQQQQQQHQHQHQPSQNSPQLLSQPQMLPQQVPGLQQQQYQLQLQQQLQQQKLQQQQQLEQQQQQQLQQQQLQQFQQQQQQLQQLQQQQFQSQQFQQQAQQPPQQLATAAQFQQQQQRYYQQQLQQQQQKFQQAGFMPNQLQPQI</sequence>
<name>A0AAD7QTT7_9ASCO</name>
<dbReference type="AlphaFoldDB" id="A0AAD7QTT7"/>